<proteinExistence type="predicted"/>
<dbReference type="RefSeq" id="WP_283485778.1">
    <property type="nucleotide sequence ID" value="NZ_CP125947.1"/>
</dbReference>
<accession>A0ABY8SNJ0</accession>
<dbReference type="EMBL" id="CP125947">
    <property type="protein sequence ID" value="WHS64664.1"/>
    <property type="molecule type" value="Genomic_DNA"/>
</dbReference>
<reference evidence="1 2" key="1">
    <citation type="submission" date="2023-05" db="EMBL/GenBank/DDBJ databases">
        <authorList>
            <person name="Yin Y."/>
            <person name="Lu Z."/>
        </authorList>
    </citation>
    <scope>NUCLEOTIDE SEQUENCE [LARGE SCALE GENOMIC DNA]</scope>
    <source>
        <strain evidence="1 2">ZM22</strain>
    </source>
</reference>
<organism evidence="1 2">
    <name type="scientific">Comamonas resistens</name>
    <dbReference type="NCBI Taxonomy" id="3046670"/>
    <lineage>
        <taxon>Bacteria</taxon>
        <taxon>Pseudomonadati</taxon>
        <taxon>Pseudomonadota</taxon>
        <taxon>Betaproteobacteria</taxon>
        <taxon>Burkholderiales</taxon>
        <taxon>Comamonadaceae</taxon>
        <taxon>Comamonas</taxon>
    </lineage>
</organism>
<dbReference type="Proteomes" id="UP001240697">
    <property type="component" value="Chromosome"/>
</dbReference>
<evidence type="ECO:0000313" key="1">
    <source>
        <dbReference type="EMBL" id="WHS64664.1"/>
    </source>
</evidence>
<sequence length="383" mass="43008">MNSFITQLPQQFPDLHLDHKDAARTLITKADVDGLMEVEIMIHHYAQGGFSATRYEESMVLGAGDLSHAWVTLRDGERNVIHHEVICAPSRLQQLIAEWCAKPEPAPATIRLKPAPAALASSWDSAVSPIIKQDIDPAMLESLPDACAAAEQLRVDLSSLDPMRLVQSWPRDERGRLAARTTAILAAYGPATRKRQPCLLIRSAMQSKMPGWELLLSQEFLYNQRHQWSDSPWLWTAQPAPPTSRLEQQARKLMAQGKIGEACELCGVQLGEKVRRLSAGMGFQRFEPVSQAWPDELRMALLQLAPWRLSAGLQRIQQHLERSNRKPPKAGSWERKLFWFSGQRQQVRWGLGAGLDAQGKPWLDLIATASNEHLPEPDWKNPG</sequence>
<keyword evidence="2" id="KW-1185">Reference proteome</keyword>
<evidence type="ECO:0000313" key="2">
    <source>
        <dbReference type="Proteomes" id="UP001240697"/>
    </source>
</evidence>
<gene>
    <name evidence="1" type="ORF">QMY55_19550</name>
</gene>
<protein>
    <submittedName>
        <fullName evidence="1">Uncharacterized protein</fullName>
    </submittedName>
</protein>
<name>A0ABY8SNJ0_9BURK</name>